<feature type="region of interest" description="Disordered" evidence="5">
    <location>
        <begin position="47"/>
        <end position="70"/>
    </location>
</feature>
<gene>
    <name evidence="7" type="ORF">J2S59_000127</name>
</gene>
<dbReference type="Gene3D" id="3.90.1720.10">
    <property type="entry name" value="endopeptidase domain like (from Nostoc punctiforme)"/>
    <property type="match status" value="1"/>
</dbReference>
<dbReference type="Pfam" id="PF00877">
    <property type="entry name" value="NLPC_P60"/>
    <property type="match status" value="1"/>
</dbReference>
<evidence type="ECO:0000256" key="2">
    <source>
        <dbReference type="ARBA" id="ARBA00022670"/>
    </source>
</evidence>
<dbReference type="InterPro" id="IPR051794">
    <property type="entry name" value="PG_Endopeptidase_C40"/>
</dbReference>
<dbReference type="Proteomes" id="UP001240447">
    <property type="component" value="Unassembled WGS sequence"/>
</dbReference>
<evidence type="ECO:0000256" key="1">
    <source>
        <dbReference type="ARBA" id="ARBA00007074"/>
    </source>
</evidence>
<dbReference type="PANTHER" id="PTHR47359">
    <property type="entry name" value="PEPTIDOGLYCAN DL-ENDOPEPTIDASE CWLO"/>
    <property type="match status" value="1"/>
</dbReference>
<evidence type="ECO:0000313" key="8">
    <source>
        <dbReference type="Proteomes" id="UP001240447"/>
    </source>
</evidence>
<evidence type="ECO:0000256" key="5">
    <source>
        <dbReference type="SAM" id="MobiDB-lite"/>
    </source>
</evidence>
<sequence length="200" mass="21889">MSASLSVLLHALRVPARGIAVVLTALALMLTLSATVAPATADAAQKSAQKSTQMTAAQKKMAQKKKAKRAAYRRNKPIRVAVKVAANQKGDPYRYGSAGPHAFDCSGLTYYSFRKAGFSRIPRTSGAQAGFTKRISRGQLKRGDFVFFHRGGSVYHVGIYGGRNKHGKRFIIHAPYGNRTVERAPIWTDSWFAGTVRHRL</sequence>
<dbReference type="RefSeq" id="WP_068123640.1">
    <property type="nucleotide sequence ID" value="NZ_CCXJ01000663.1"/>
</dbReference>
<feature type="domain" description="NlpC/P60" evidence="6">
    <location>
        <begin position="75"/>
        <end position="198"/>
    </location>
</feature>
<evidence type="ECO:0000313" key="7">
    <source>
        <dbReference type="EMBL" id="MDP9820318.1"/>
    </source>
</evidence>
<dbReference type="InterPro" id="IPR038765">
    <property type="entry name" value="Papain-like_cys_pep_sf"/>
</dbReference>
<proteinExistence type="inferred from homology"/>
<evidence type="ECO:0000259" key="6">
    <source>
        <dbReference type="PROSITE" id="PS51935"/>
    </source>
</evidence>
<evidence type="ECO:0000256" key="3">
    <source>
        <dbReference type="ARBA" id="ARBA00022801"/>
    </source>
</evidence>
<protein>
    <submittedName>
        <fullName evidence="7">Cell wall-associated NlpC family hydrolase</fullName>
    </submittedName>
</protein>
<feature type="compositionally biased region" description="Basic residues" evidence="5">
    <location>
        <begin position="61"/>
        <end position="70"/>
    </location>
</feature>
<evidence type="ECO:0000256" key="4">
    <source>
        <dbReference type="ARBA" id="ARBA00022807"/>
    </source>
</evidence>
<keyword evidence="4" id="KW-0788">Thiol protease</keyword>
<keyword evidence="3 7" id="KW-0378">Hydrolase</keyword>
<dbReference type="InterPro" id="IPR000064">
    <property type="entry name" value="NLP_P60_dom"/>
</dbReference>
<dbReference type="PROSITE" id="PS51935">
    <property type="entry name" value="NLPC_P60"/>
    <property type="match status" value="1"/>
</dbReference>
<dbReference type="GO" id="GO:0016787">
    <property type="term" value="F:hydrolase activity"/>
    <property type="evidence" value="ECO:0007669"/>
    <property type="project" value="UniProtKB-KW"/>
</dbReference>
<reference evidence="7 8" key="1">
    <citation type="submission" date="2023-07" db="EMBL/GenBank/DDBJ databases">
        <title>Sequencing the genomes of 1000 actinobacteria strains.</title>
        <authorList>
            <person name="Klenk H.-P."/>
        </authorList>
    </citation>
    <scope>NUCLEOTIDE SEQUENCE [LARGE SCALE GENOMIC DNA]</scope>
    <source>
        <strain evidence="7 8">GD13</strain>
    </source>
</reference>
<keyword evidence="2" id="KW-0645">Protease</keyword>
<name>A0ABT9NIS7_9ACTN</name>
<keyword evidence="8" id="KW-1185">Reference proteome</keyword>
<accession>A0ABT9NIS7</accession>
<dbReference type="PANTHER" id="PTHR47359:SF3">
    <property type="entry name" value="NLP_P60 DOMAIN-CONTAINING PROTEIN-RELATED"/>
    <property type="match status" value="1"/>
</dbReference>
<dbReference type="SUPFAM" id="SSF54001">
    <property type="entry name" value="Cysteine proteinases"/>
    <property type="match status" value="1"/>
</dbReference>
<comment type="caution">
    <text evidence="7">The sequence shown here is derived from an EMBL/GenBank/DDBJ whole genome shotgun (WGS) entry which is preliminary data.</text>
</comment>
<comment type="similarity">
    <text evidence="1">Belongs to the peptidase C40 family.</text>
</comment>
<organism evidence="7 8">
    <name type="scientific">Nocardioides massiliensis</name>
    <dbReference type="NCBI Taxonomy" id="1325935"/>
    <lineage>
        <taxon>Bacteria</taxon>
        <taxon>Bacillati</taxon>
        <taxon>Actinomycetota</taxon>
        <taxon>Actinomycetes</taxon>
        <taxon>Propionibacteriales</taxon>
        <taxon>Nocardioidaceae</taxon>
        <taxon>Nocardioides</taxon>
    </lineage>
</organism>
<dbReference type="EMBL" id="JAUSQM010000001">
    <property type="protein sequence ID" value="MDP9820318.1"/>
    <property type="molecule type" value="Genomic_DNA"/>
</dbReference>